<evidence type="ECO:0000259" key="5">
    <source>
        <dbReference type="PROSITE" id="PS50172"/>
    </source>
</evidence>
<feature type="region of interest" description="Disordered" evidence="4">
    <location>
        <begin position="132"/>
        <end position="363"/>
    </location>
</feature>
<dbReference type="AlphaFoldDB" id="A0A6A6S8H5"/>
<dbReference type="GO" id="GO:0005634">
    <property type="term" value="C:nucleus"/>
    <property type="evidence" value="ECO:0007669"/>
    <property type="project" value="UniProtKB-SubCell"/>
</dbReference>
<feature type="domain" description="BRCT" evidence="5">
    <location>
        <begin position="356"/>
        <end position="440"/>
    </location>
</feature>
<keyword evidence="3" id="KW-0539">Nucleus</keyword>
<dbReference type="Pfam" id="PF00533">
    <property type="entry name" value="BRCT"/>
    <property type="match status" value="1"/>
</dbReference>
<dbReference type="InterPro" id="IPR036420">
    <property type="entry name" value="BRCT_dom_sf"/>
</dbReference>
<comment type="subcellular location">
    <subcellularLocation>
        <location evidence="1">Nucleus</location>
    </subcellularLocation>
</comment>
<dbReference type="Gene3D" id="3.40.50.10190">
    <property type="entry name" value="BRCT domain"/>
    <property type="match status" value="2"/>
</dbReference>
<keyword evidence="2" id="KW-0227">DNA damage</keyword>
<dbReference type="PANTHER" id="PTHR23196:SF1">
    <property type="entry name" value="PAX-INTERACTING PROTEIN 1"/>
    <property type="match status" value="1"/>
</dbReference>
<dbReference type="GO" id="GO:0006974">
    <property type="term" value="P:DNA damage response"/>
    <property type="evidence" value="ECO:0007669"/>
    <property type="project" value="UniProtKB-KW"/>
</dbReference>
<feature type="compositionally biased region" description="Basic and acidic residues" evidence="4">
    <location>
        <begin position="295"/>
        <end position="305"/>
    </location>
</feature>
<name>A0A6A6S8H5_9PLEO</name>
<dbReference type="OrthoDB" id="342264at2759"/>
<feature type="compositionally biased region" description="Polar residues" evidence="4">
    <location>
        <begin position="327"/>
        <end position="349"/>
    </location>
</feature>
<evidence type="ECO:0000256" key="1">
    <source>
        <dbReference type="ARBA" id="ARBA00004123"/>
    </source>
</evidence>
<dbReference type="InterPro" id="IPR051579">
    <property type="entry name" value="DDR_Transcriptional_Reg"/>
</dbReference>
<dbReference type="EMBL" id="MU006779">
    <property type="protein sequence ID" value="KAF2643880.1"/>
    <property type="molecule type" value="Genomic_DNA"/>
</dbReference>
<proteinExistence type="predicted"/>
<evidence type="ECO:0000256" key="4">
    <source>
        <dbReference type="SAM" id="MobiDB-lite"/>
    </source>
</evidence>
<evidence type="ECO:0000256" key="3">
    <source>
        <dbReference type="ARBA" id="ARBA00023242"/>
    </source>
</evidence>
<dbReference type="CDD" id="cd17744">
    <property type="entry name" value="BRCT_MDC1_rpt1"/>
    <property type="match status" value="1"/>
</dbReference>
<gene>
    <name evidence="6" type="ORF">P280DRAFT_546763</name>
</gene>
<evidence type="ECO:0000313" key="7">
    <source>
        <dbReference type="Proteomes" id="UP000799753"/>
    </source>
</evidence>
<reference evidence="6" key="1">
    <citation type="journal article" date="2020" name="Stud. Mycol.">
        <title>101 Dothideomycetes genomes: a test case for predicting lifestyles and emergence of pathogens.</title>
        <authorList>
            <person name="Haridas S."/>
            <person name="Albert R."/>
            <person name="Binder M."/>
            <person name="Bloem J."/>
            <person name="Labutti K."/>
            <person name="Salamov A."/>
            <person name="Andreopoulos B."/>
            <person name="Baker S."/>
            <person name="Barry K."/>
            <person name="Bills G."/>
            <person name="Bluhm B."/>
            <person name="Cannon C."/>
            <person name="Castanera R."/>
            <person name="Culley D."/>
            <person name="Daum C."/>
            <person name="Ezra D."/>
            <person name="Gonzalez J."/>
            <person name="Henrissat B."/>
            <person name="Kuo A."/>
            <person name="Liang C."/>
            <person name="Lipzen A."/>
            <person name="Lutzoni F."/>
            <person name="Magnuson J."/>
            <person name="Mondo S."/>
            <person name="Nolan M."/>
            <person name="Ohm R."/>
            <person name="Pangilinan J."/>
            <person name="Park H.-J."/>
            <person name="Ramirez L."/>
            <person name="Alfaro M."/>
            <person name="Sun H."/>
            <person name="Tritt A."/>
            <person name="Yoshinaga Y."/>
            <person name="Zwiers L.-H."/>
            <person name="Turgeon B."/>
            <person name="Goodwin S."/>
            <person name="Spatafora J."/>
            <person name="Crous P."/>
            <person name="Grigoriev I."/>
        </authorList>
    </citation>
    <scope>NUCLEOTIDE SEQUENCE</scope>
    <source>
        <strain evidence="6">CBS 473.64</strain>
    </source>
</reference>
<dbReference type="InterPro" id="IPR001357">
    <property type="entry name" value="BRCT_dom"/>
</dbReference>
<organism evidence="6 7">
    <name type="scientific">Massarina eburnea CBS 473.64</name>
    <dbReference type="NCBI Taxonomy" id="1395130"/>
    <lineage>
        <taxon>Eukaryota</taxon>
        <taxon>Fungi</taxon>
        <taxon>Dikarya</taxon>
        <taxon>Ascomycota</taxon>
        <taxon>Pezizomycotina</taxon>
        <taxon>Dothideomycetes</taxon>
        <taxon>Pleosporomycetidae</taxon>
        <taxon>Pleosporales</taxon>
        <taxon>Massarineae</taxon>
        <taxon>Massarinaceae</taxon>
        <taxon>Massarina</taxon>
    </lineage>
</organism>
<dbReference type="Proteomes" id="UP000799753">
    <property type="component" value="Unassembled WGS sequence"/>
</dbReference>
<keyword evidence="7" id="KW-1185">Reference proteome</keyword>
<dbReference type="PANTHER" id="PTHR23196">
    <property type="entry name" value="PAX TRANSCRIPTION ACTIVATION DOMAIN INTERACTING PROTEIN"/>
    <property type="match status" value="1"/>
</dbReference>
<sequence length="572" mass="62396">MAWMFIEKDAKGAWVRDLPIKAGKGQTFWLTKTPANWHPIPHKAPQSVVFGILKFETWGARLEARNEPMTVIPASPQTDTTVGVGASEAYVLQPSSEGYTEVLLLRNGDVLNSSRVPNAHIVLKWRASEVQVNSSETPKGEIPDSEDVSADAEARSNPGADTEDDEDLDQTVTDVQIVASRATPLPSTARTQVIQETPTTNHTNKALSKSFSAAPQKHEDSDDAVPSAEEGAPKDGEDVEMINGKDETPAPSEPVSNRRRHPIVKIDNRKNKRQSPGAEEKEALNLPSRSAKRQKSGDAAEKTEKATPGTAQKAAPKSTAKGKKRQSNITQEATPTPPRSQRGSQNSLTGDYEGNPPRVVFSNSSIKPNSQFIKFLKSKDGAHVDKVDDECNVLCVKEGSLVKTPKLLQSIALGIPIVTDKWLIDSSRAGRLLPLTSYIPSAPTQEKEWNFSFSAIWNTPQNTLFDGYIIHFTPALKNDYATFAEIEQVCKAVGAKKVVSKKPTQKDAENENTIVLAKDETDAEAVDGACFSKDLLTNSILRGAVDLENEEFMFVAKKAGEQSAKKRGRPKK</sequence>
<protein>
    <recommendedName>
        <fullName evidence="5">BRCT domain-containing protein</fullName>
    </recommendedName>
</protein>
<dbReference type="PROSITE" id="PS50172">
    <property type="entry name" value="BRCT"/>
    <property type="match status" value="1"/>
</dbReference>
<evidence type="ECO:0000313" key="6">
    <source>
        <dbReference type="EMBL" id="KAF2643880.1"/>
    </source>
</evidence>
<dbReference type="SUPFAM" id="SSF52113">
    <property type="entry name" value="BRCT domain"/>
    <property type="match status" value="1"/>
</dbReference>
<accession>A0A6A6S8H5</accession>
<feature type="compositionally biased region" description="Polar residues" evidence="4">
    <location>
        <begin position="185"/>
        <end position="213"/>
    </location>
</feature>
<evidence type="ECO:0000256" key="2">
    <source>
        <dbReference type="ARBA" id="ARBA00022763"/>
    </source>
</evidence>